<reference evidence="2" key="2">
    <citation type="submission" date="2014-09" db="EMBL/GenBank/DDBJ databases">
        <authorList>
            <person name="Gonzales D.T.T."/>
            <person name="Saloma C.P."/>
        </authorList>
    </citation>
    <scope>NUCLEOTIDE SEQUENCE</scope>
    <source>
        <tissue evidence="2">Venom duct</tissue>
    </source>
</reference>
<accession>A0A098LXR8</accession>
<feature type="signal peptide" evidence="1">
    <location>
        <begin position="1"/>
        <end position="16"/>
    </location>
</feature>
<reference evidence="2" key="1">
    <citation type="journal article" date="2014" name="Toxicon">
        <title>A bioinformatics survey for conotoxin-like sequences in three turrid snail venom duct transcriptomes.</title>
        <authorList>
            <person name="Gonzales D.T."/>
            <person name="Saloma C.P."/>
        </authorList>
    </citation>
    <scope>NUCLEOTIDE SEQUENCE</scope>
    <source>
        <tissue evidence="2">Venom duct</tissue>
    </source>
</reference>
<sequence>MMMPMFLLISITMATAWMGMSTTDRKDQKRDTLSERTSSYCVRKQICGKKHHYGDGLISFVPQCRCSDKTRCPVSGTYGFPIQNVDNTAYYVCQPITSSRYQQCNEIGRTRAVDRRGLKLIMICTCDNYCSNGTLGITCC</sequence>
<proteinExistence type="predicted"/>
<feature type="chain" id="PRO_5001945435" evidence="1">
    <location>
        <begin position="17"/>
        <end position="140"/>
    </location>
</feature>
<dbReference type="EMBL" id="GBRA01000070">
    <property type="protein sequence ID" value="JAC94724.1"/>
    <property type="molecule type" value="Transcribed_RNA"/>
</dbReference>
<keyword evidence="1" id="KW-0732">Signal</keyword>
<protein>
    <submittedName>
        <fullName evidence="2">Gsp_70 putative toxin</fullName>
    </submittedName>
</protein>
<evidence type="ECO:0000313" key="2">
    <source>
        <dbReference type="EMBL" id="JAC94724.1"/>
    </source>
</evidence>
<dbReference type="AlphaFoldDB" id="A0A098LXR8"/>
<name>A0A098LXR8_GEMSP</name>
<organism evidence="2">
    <name type="scientific">Gemmula speciosa</name>
    <name type="common">Splendid gem-turris</name>
    <name type="synonym">Pleurotoma speciosa</name>
    <dbReference type="NCBI Taxonomy" id="439592"/>
    <lineage>
        <taxon>Eukaryota</taxon>
        <taxon>Metazoa</taxon>
        <taxon>Spiralia</taxon>
        <taxon>Lophotrochozoa</taxon>
        <taxon>Mollusca</taxon>
        <taxon>Gastropoda</taxon>
        <taxon>Caenogastropoda</taxon>
        <taxon>Neogastropoda</taxon>
        <taxon>Conoidea</taxon>
        <taxon>Turridae</taxon>
        <taxon>Gemmula</taxon>
    </lineage>
</organism>
<evidence type="ECO:0000256" key="1">
    <source>
        <dbReference type="SAM" id="SignalP"/>
    </source>
</evidence>
<dbReference type="Gene3D" id="2.20.20.160">
    <property type="match status" value="1"/>
</dbReference>